<dbReference type="EnsemblBacteria" id="CAD78113">
    <property type="protein sequence ID" value="CAD78113"/>
    <property type="gene ID" value="RB4814"/>
</dbReference>
<organism evidence="2 3">
    <name type="scientific">Rhodopirellula baltica (strain DSM 10527 / NCIMB 13988 / SH1)</name>
    <dbReference type="NCBI Taxonomy" id="243090"/>
    <lineage>
        <taxon>Bacteria</taxon>
        <taxon>Pseudomonadati</taxon>
        <taxon>Planctomycetota</taxon>
        <taxon>Planctomycetia</taxon>
        <taxon>Pirellulales</taxon>
        <taxon>Pirellulaceae</taxon>
        <taxon>Rhodopirellula</taxon>
    </lineage>
</organism>
<accession>Q7UH64</accession>
<dbReference type="Proteomes" id="UP000001025">
    <property type="component" value="Chromosome"/>
</dbReference>
<proteinExistence type="predicted"/>
<dbReference type="AlphaFoldDB" id="Q7UH64"/>
<dbReference type="InParanoid" id="Q7UH64"/>
<reference evidence="2 3" key="1">
    <citation type="journal article" date="2003" name="Proc. Natl. Acad. Sci. U.S.A.">
        <title>Complete genome sequence of the marine planctomycete Pirellula sp. strain 1.</title>
        <authorList>
            <person name="Gloeckner F.O."/>
            <person name="Kube M."/>
            <person name="Bauer M."/>
            <person name="Teeling H."/>
            <person name="Lombardot T."/>
            <person name="Ludwig W."/>
            <person name="Gade D."/>
            <person name="Beck A."/>
            <person name="Borzym K."/>
            <person name="Heitmann K."/>
            <person name="Rabus R."/>
            <person name="Schlesner H."/>
            <person name="Amann R."/>
            <person name="Reinhardt R."/>
        </authorList>
    </citation>
    <scope>NUCLEOTIDE SEQUENCE [LARGE SCALE GENOMIC DNA]</scope>
    <source>
        <strain evidence="3">DSM 10527 / NCIMB 13988 / SH1</strain>
    </source>
</reference>
<evidence type="ECO:0000313" key="2">
    <source>
        <dbReference type="EMBL" id="CAD78113.1"/>
    </source>
</evidence>
<gene>
    <name evidence="2" type="ordered locus">RB4814</name>
</gene>
<dbReference type="KEGG" id="rba:RB4814"/>
<keyword evidence="3" id="KW-1185">Reference proteome</keyword>
<dbReference type="STRING" id="243090.RB4814"/>
<name>Q7UH64_RHOBA</name>
<sequence>MCNERRSVFSSTGTLIGTDRHYSLRGPVGARDQNGNSGQQPKHAAHSTKSPPLHLHSSGSRIAQSEGSRVGRIKEQRDAAPAVHPPI</sequence>
<evidence type="ECO:0000256" key="1">
    <source>
        <dbReference type="SAM" id="MobiDB-lite"/>
    </source>
</evidence>
<dbReference type="EMBL" id="BX294141">
    <property type="protein sequence ID" value="CAD78113.1"/>
    <property type="molecule type" value="Genomic_DNA"/>
</dbReference>
<protein>
    <submittedName>
        <fullName evidence="2">Uncharacterized protein</fullName>
    </submittedName>
</protein>
<feature type="region of interest" description="Disordered" evidence="1">
    <location>
        <begin position="1"/>
        <end position="87"/>
    </location>
</feature>
<evidence type="ECO:0000313" key="3">
    <source>
        <dbReference type="Proteomes" id="UP000001025"/>
    </source>
</evidence>
<dbReference type="HOGENOM" id="CLU_2481202_0_0_0"/>
<feature type="compositionally biased region" description="Polar residues" evidence="1">
    <location>
        <begin position="57"/>
        <end position="67"/>
    </location>
</feature>